<evidence type="ECO:0000313" key="1">
    <source>
        <dbReference type="EMBL" id="MBW4560742.1"/>
    </source>
</evidence>
<proteinExistence type="predicted"/>
<sequence length="80" mass="9156">MIATAFLRFQVCYVYDLARKYIGGVEGDMSVPYEDWLKVGKETLIVFDKTVEQASPIQNTSNYVALYTKRCCLVKMFDGI</sequence>
<reference evidence="1" key="2">
    <citation type="journal article" date="2022" name="Microbiol. Resour. Announc.">
        <title>Metagenome Sequencing to Explore Phylogenomics of Terrestrial Cyanobacteria.</title>
        <authorList>
            <person name="Ward R.D."/>
            <person name="Stajich J.E."/>
            <person name="Johansen J.R."/>
            <person name="Huntemann M."/>
            <person name="Clum A."/>
            <person name="Foster B."/>
            <person name="Foster B."/>
            <person name="Roux S."/>
            <person name="Palaniappan K."/>
            <person name="Varghese N."/>
            <person name="Mukherjee S."/>
            <person name="Reddy T.B.K."/>
            <person name="Daum C."/>
            <person name="Copeland A."/>
            <person name="Chen I.A."/>
            <person name="Ivanova N.N."/>
            <person name="Kyrpides N.C."/>
            <person name="Shapiro N."/>
            <person name="Eloe-Fadrosh E.A."/>
            <person name="Pietrasiak N."/>
        </authorList>
    </citation>
    <scope>NUCLEOTIDE SEQUENCE</scope>
    <source>
        <strain evidence="1">JT2-VF2</strain>
    </source>
</reference>
<dbReference type="AlphaFoldDB" id="A0A951PXL8"/>
<accession>A0A951PXL8</accession>
<name>A0A951PXL8_9NOST</name>
<organism evidence="1 2">
    <name type="scientific">Mojavia pulchra JT2-VF2</name>
    <dbReference type="NCBI Taxonomy" id="287848"/>
    <lineage>
        <taxon>Bacteria</taxon>
        <taxon>Bacillati</taxon>
        <taxon>Cyanobacteriota</taxon>
        <taxon>Cyanophyceae</taxon>
        <taxon>Nostocales</taxon>
        <taxon>Nostocaceae</taxon>
    </lineage>
</organism>
<gene>
    <name evidence="1" type="ORF">KME32_06195</name>
</gene>
<protein>
    <submittedName>
        <fullName evidence="1">Uncharacterized protein</fullName>
    </submittedName>
</protein>
<reference evidence="1" key="1">
    <citation type="submission" date="2021-05" db="EMBL/GenBank/DDBJ databases">
        <authorList>
            <person name="Pietrasiak N."/>
            <person name="Ward R."/>
            <person name="Stajich J.E."/>
            <person name="Kurbessoian T."/>
        </authorList>
    </citation>
    <scope>NUCLEOTIDE SEQUENCE</scope>
    <source>
        <strain evidence="1">JT2-VF2</strain>
    </source>
</reference>
<dbReference type="EMBL" id="JAHHHN010000003">
    <property type="protein sequence ID" value="MBW4560742.1"/>
    <property type="molecule type" value="Genomic_DNA"/>
</dbReference>
<comment type="caution">
    <text evidence="1">The sequence shown here is derived from an EMBL/GenBank/DDBJ whole genome shotgun (WGS) entry which is preliminary data.</text>
</comment>
<dbReference type="Proteomes" id="UP000715781">
    <property type="component" value="Unassembled WGS sequence"/>
</dbReference>
<evidence type="ECO:0000313" key="2">
    <source>
        <dbReference type="Proteomes" id="UP000715781"/>
    </source>
</evidence>